<dbReference type="GO" id="GO:0045004">
    <property type="term" value="P:DNA replication proofreading"/>
    <property type="evidence" value="ECO:0007669"/>
    <property type="project" value="TreeGrafter"/>
</dbReference>
<dbReference type="AlphaFoldDB" id="A0A1G7LN04"/>
<gene>
    <name evidence="6" type="ORF">SAMN05216241_101299</name>
</gene>
<evidence type="ECO:0000256" key="3">
    <source>
        <dbReference type="SAM" id="MobiDB-lite"/>
    </source>
</evidence>
<dbReference type="Proteomes" id="UP000199415">
    <property type="component" value="Unassembled WGS sequence"/>
</dbReference>
<dbReference type="GO" id="GO:0005829">
    <property type="term" value="C:cytosol"/>
    <property type="evidence" value="ECO:0007669"/>
    <property type="project" value="TreeGrafter"/>
</dbReference>
<dbReference type="PANTHER" id="PTHR30231:SF41">
    <property type="entry name" value="DNA POLYMERASE III SUBUNIT EPSILON"/>
    <property type="match status" value="1"/>
</dbReference>
<evidence type="ECO:0000256" key="4">
    <source>
        <dbReference type="SAM" id="Phobius"/>
    </source>
</evidence>
<dbReference type="SMART" id="SM00479">
    <property type="entry name" value="EXOIII"/>
    <property type="match status" value="1"/>
</dbReference>
<name>A0A1G7LN04_9PROT</name>
<dbReference type="PANTHER" id="PTHR30231">
    <property type="entry name" value="DNA POLYMERASE III SUBUNIT EPSILON"/>
    <property type="match status" value="1"/>
</dbReference>
<dbReference type="OrthoDB" id="9804290at2"/>
<dbReference type="STRING" id="1082479.SAMN05216241_101299"/>
<keyword evidence="4" id="KW-0812">Transmembrane</keyword>
<proteinExistence type="predicted"/>
<sequence>MPRGRRHTLYALVTLALIALGALAALIGEIMLGHEPDPAMVRVVLIGGLALGAGALIGLAVLVHRHFRHLERLRGCVVTMAGDPDAVPPRFQFSNETELASFWESLGDLAGRYAAWRARPDMRLRAVLGAVSEPIVVVTDSGQVSLVNGPARSLLGGERVKVGTSVFAALVRRPVIRAIRRARMQGAPLSTELRMVEGLRVQTRVTPLVEHGGAVLSFVAEAVETSAQELEDDLELHDRPPAAEAPDRDTRLDSLPATVIDTETTGLDVKEARIVSVGGIRVHGEQLYRAAMMDRLVRPEVPIPPHSTAVHGITDDMVIDAPAAPTVIAELRRLAGGTVWIGHNIGFDIEVVRRECERNGIDWTPPYALDTLLLSAAAMPDHDDFRLEKLADLFGIEVQGRHTALGDVLVTAQLYQRLLPMLRDLGITTLGGAIELQERRAEIRAAQRREGY</sequence>
<dbReference type="GO" id="GO:0003676">
    <property type="term" value="F:nucleic acid binding"/>
    <property type="evidence" value="ECO:0007669"/>
    <property type="project" value="InterPro"/>
</dbReference>
<dbReference type="Gene3D" id="3.30.420.10">
    <property type="entry name" value="Ribonuclease H-like superfamily/Ribonuclease H"/>
    <property type="match status" value="1"/>
</dbReference>
<dbReference type="InterPro" id="IPR035965">
    <property type="entry name" value="PAS-like_dom_sf"/>
</dbReference>
<keyword evidence="4" id="KW-1133">Transmembrane helix</keyword>
<dbReference type="SUPFAM" id="SSF53098">
    <property type="entry name" value="Ribonuclease H-like"/>
    <property type="match status" value="1"/>
</dbReference>
<dbReference type="EMBL" id="FNCE01000001">
    <property type="protein sequence ID" value="SDF50400.1"/>
    <property type="molecule type" value="Genomic_DNA"/>
</dbReference>
<keyword evidence="4" id="KW-0472">Membrane</keyword>
<dbReference type="InterPro" id="IPR013520">
    <property type="entry name" value="Ribonucl_H"/>
</dbReference>
<dbReference type="CDD" id="cd06127">
    <property type="entry name" value="DEDDh"/>
    <property type="match status" value="1"/>
</dbReference>
<accession>A0A1G7LN04</accession>
<dbReference type="Gene3D" id="3.30.450.20">
    <property type="entry name" value="PAS domain"/>
    <property type="match status" value="1"/>
</dbReference>
<evidence type="ECO:0000313" key="7">
    <source>
        <dbReference type="Proteomes" id="UP000199415"/>
    </source>
</evidence>
<comment type="subunit">
    <text evidence="2">DNA polymerase III contains a core (composed of alpha, epsilon and theta chains) that associates with a tau subunit. This core dimerizes to form the POLIII' complex. PolIII' associates with the gamma complex (composed of gamma, delta, delta', psi and chi chains) and with the beta chain to form the complete DNA polymerase III complex.</text>
</comment>
<dbReference type="FunFam" id="3.30.420.10:FF:000045">
    <property type="entry name" value="3'-5' exonuclease DinG"/>
    <property type="match status" value="1"/>
</dbReference>
<dbReference type="Pfam" id="PF00929">
    <property type="entry name" value="RNase_T"/>
    <property type="match status" value="1"/>
</dbReference>
<reference evidence="6 7" key="1">
    <citation type="submission" date="2016-10" db="EMBL/GenBank/DDBJ databases">
        <authorList>
            <person name="de Groot N.N."/>
        </authorList>
    </citation>
    <scope>NUCLEOTIDE SEQUENCE [LARGE SCALE GENOMIC DNA]</scope>
    <source>
        <strain evidence="6 7">DSM 25584</strain>
    </source>
</reference>
<evidence type="ECO:0000256" key="2">
    <source>
        <dbReference type="ARBA" id="ARBA00026073"/>
    </source>
</evidence>
<keyword evidence="7" id="KW-1185">Reference proteome</keyword>
<evidence type="ECO:0000313" key="6">
    <source>
        <dbReference type="EMBL" id="SDF50400.1"/>
    </source>
</evidence>
<organism evidence="6 7">
    <name type="scientific">Limimonas halophila</name>
    <dbReference type="NCBI Taxonomy" id="1082479"/>
    <lineage>
        <taxon>Bacteria</taxon>
        <taxon>Pseudomonadati</taxon>
        <taxon>Pseudomonadota</taxon>
        <taxon>Alphaproteobacteria</taxon>
        <taxon>Rhodospirillales</taxon>
        <taxon>Rhodovibrionaceae</taxon>
        <taxon>Limimonas</taxon>
    </lineage>
</organism>
<feature type="transmembrane region" description="Helical" evidence="4">
    <location>
        <begin position="40"/>
        <end position="63"/>
    </location>
</feature>
<evidence type="ECO:0000256" key="1">
    <source>
        <dbReference type="ARBA" id="ARBA00025483"/>
    </source>
</evidence>
<dbReference type="GO" id="GO:0008408">
    <property type="term" value="F:3'-5' exonuclease activity"/>
    <property type="evidence" value="ECO:0007669"/>
    <property type="project" value="TreeGrafter"/>
</dbReference>
<dbReference type="InterPro" id="IPR012337">
    <property type="entry name" value="RNaseH-like_sf"/>
</dbReference>
<feature type="region of interest" description="Disordered" evidence="3">
    <location>
        <begin position="229"/>
        <end position="251"/>
    </location>
</feature>
<dbReference type="SUPFAM" id="SSF55785">
    <property type="entry name" value="PYP-like sensor domain (PAS domain)"/>
    <property type="match status" value="1"/>
</dbReference>
<dbReference type="RefSeq" id="WP_090018332.1">
    <property type="nucleotide sequence ID" value="NZ_FNCE01000001.1"/>
</dbReference>
<feature type="domain" description="Exonuclease" evidence="5">
    <location>
        <begin position="256"/>
        <end position="424"/>
    </location>
</feature>
<evidence type="ECO:0000259" key="5">
    <source>
        <dbReference type="SMART" id="SM00479"/>
    </source>
</evidence>
<dbReference type="InterPro" id="IPR036397">
    <property type="entry name" value="RNaseH_sf"/>
</dbReference>
<feature type="compositionally biased region" description="Basic and acidic residues" evidence="3">
    <location>
        <begin position="236"/>
        <end position="251"/>
    </location>
</feature>
<comment type="function">
    <text evidence="1">DNA polymerase III is a complex, multichain enzyme responsible for most of the replicative synthesis in bacteria. The epsilon subunit contain the editing function and is a proofreading 3'-5' exonuclease.</text>
</comment>
<protein>
    <submittedName>
        <fullName evidence="6">DNA polymerase-3 subunit epsilon</fullName>
    </submittedName>
</protein>